<gene>
    <name evidence="3" type="ORF">DF223_00345</name>
</gene>
<keyword evidence="2" id="KW-1133">Transmembrane helix</keyword>
<feature type="compositionally biased region" description="Basic and acidic residues" evidence="1">
    <location>
        <begin position="524"/>
        <end position="533"/>
    </location>
</feature>
<feature type="region of interest" description="Disordered" evidence="1">
    <location>
        <begin position="556"/>
        <end position="645"/>
    </location>
</feature>
<feature type="compositionally biased region" description="Low complexity" evidence="1">
    <location>
        <begin position="82"/>
        <end position="127"/>
    </location>
</feature>
<organism evidence="3 4">
    <name type="scientific">Mycetocola zhujimingii</name>
    <dbReference type="NCBI Taxonomy" id="2079792"/>
    <lineage>
        <taxon>Bacteria</taxon>
        <taxon>Bacillati</taxon>
        <taxon>Actinomycetota</taxon>
        <taxon>Actinomycetes</taxon>
        <taxon>Micrococcales</taxon>
        <taxon>Microbacteriaceae</taxon>
        <taxon>Mycetocola</taxon>
    </lineage>
</organism>
<feature type="compositionally biased region" description="Low complexity" evidence="1">
    <location>
        <begin position="147"/>
        <end position="176"/>
    </location>
</feature>
<sequence length="712" mass="76253">MNNPDNRPVDPARDEPVLPAQPTDAWPADPERDPLGGPVPEPHPAADAAEHNPQHQAEPYQEYQQPRHDGGEYQEQPYPTGGYQPEQYPAGQYGQYQQEQYQQEQYQQEQFQQDQYAADQYPAGQDQTGQYPAAPHTAQQYAGYPEQQYPGQQYPEQQFQSQSFEGQPASGQTPAGQTGGPGPRPEALTGPGAEPRQRKPRRPRTDENGVAYGVGPFSLREAVFVILSALVVVASFFPLIGGLYAEFFGYSSVWAPAPWLAIPGALLLAAAAALIVIRRVQPQRRLRVGSLSVDQFASAAAVTTAGFYLGALLTMLGFTAWFRPGAFGGNPGGDNFDGLTPGAGLILGLIFSLASIVPTACARFVPVFAEDFSRRAESPAHPAAREAAVVPVRPRPVRHTAEPQPEVHHYGLEHSGSVQLTPADTRPEDFAAYRRSGWSPDSASDSDPSYAEFQEARESNAGLGDDAPDSNIPPATQATTGMTGATMDDSLLGDEVDEFHTGEEPAPVSAIRHVAEQESLADASGRENPEPEPLHPSAQEHGSRAEVLPEVLPDAPRQTEAERTSQDADELAPELTSEAAAELAPELAPEKDDELAPETLPETGEEPETSSETVSGSHGTRAPDAGHTASASQAAAKQGPGQTPPAVISTQPFWVYSPVLIAVVDEETGAPVFEIGPDAWALAIVDRGTELVIRHDDGRVGVLREITGIMRG</sequence>
<dbReference type="EMBL" id="QEFB01000001">
    <property type="protein sequence ID" value="PWC07851.1"/>
    <property type="molecule type" value="Genomic_DNA"/>
</dbReference>
<feature type="compositionally biased region" description="Low complexity" evidence="1">
    <location>
        <begin position="629"/>
        <end position="638"/>
    </location>
</feature>
<feature type="transmembrane region" description="Helical" evidence="2">
    <location>
        <begin position="222"/>
        <end position="245"/>
    </location>
</feature>
<feature type="region of interest" description="Disordered" evidence="1">
    <location>
        <begin position="517"/>
        <end position="544"/>
    </location>
</feature>
<keyword evidence="4" id="KW-1185">Reference proteome</keyword>
<feature type="transmembrane region" description="Helical" evidence="2">
    <location>
        <begin position="257"/>
        <end position="277"/>
    </location>
</feature>
<name>A0A2U1TG41_9MICO</name>
<feature type="compositionally biased region" description="Low complexity" evidence="1">
    <location>
        <begin position="379"/>
        <end position="392"/>
    </location>
</feature>
<keyword evidence="2" id="KW-0472">Membrane</keyword>
<feature type="region of interest" description="Disordered" evidence="1">
    <location>
        <begin position="147"/>
        <end position="210"/>
    </location>
</feature>
<dbReference type="RefSeq" id="WP_108961824.1">
    <property type="nucleotide sequence ID" value="NZ_QEFB01000001.1"/>
</dbReference>
<feature type="transmembrane region" description="Helical" evidence="2">
    <location>
        <begin position="342"/>
        <end position="365"/>
    </location>
</feature>
<proteinExistence type="predicted"/>
<feature type="compositionally biased region" description="Basic and acidic residues" evidence="1">
    <location>
        <begin position="7"/>
        <end position="16"/>
    </location>
</feature>
<evidence type="ECO:0000256" key="2">
    <source>
        <dbReference type="SAM" id="Phobius"/>
    </source>
</evidence>
<feature type="region of interest" description="Disordered" evidence="1">
    <location>
        <begin position="379"/>
        <end position="489"/>
    </location>
</feature>
<comment type="caution">
    <text evidence="3">The sequence shown here is derived from an EMBL/GenBank/DDBJ whole genome shotgun (WGS) entry which is preliminary data.</text>
</comment>
<dbReference type="Proteomes" id="UP000244962">
    <property type="component" value="Unassembled WGS sequence"/>
</dbReference>
<feature type="compositionally biased region" description="Basic and acidic residues" evidence="1">
    <location>
        <begin position="399"/>
        <end position="412"/>
    </location>
</feature>
<evidence type="ECO:0000313" key="4">
    <source>
        <dbReference type="Proteomes" id="UP000244962"/>
    </source>
</evidence>
<keyword evidence="2" id="KW-0812">Transmembrane</keyword>
<protein>
    <submittedName>
        <fullName evidence="3">Uncharacterized protein</fullName>
    </submittedName>
</protein>
<reference evidence="4" key="1">
    <citation type="submission" date="2018-04" db="EMBL/GenBank/DDBJ databases">
        <authorList>
            <person name="Liu S."/>
            <person name="Wang Z."/>
            <person name="Li J."/>
        </authorList>
    </citation>
    <scope>NUCLEOTIDE SEQUENCE [LARGE SCALE GENOMIC DNA]</scope>
    <source>
        <strain evidence="4">622</strain>
    </source>
</reference>
<dbReference type="AlphaFoldDB" id="A0A2U1TG41"/>
<feature type="region of interest" description="Disordered" evidence="1">
    <location>
        <begin position="1"/>
        <end position="133"/>
    </location>
</feature>
<feature type="compositionally biased region" description="Low complexity" evidence="1">
    <location>
        <begin position="439"/>
        <end position="449"/>
    </location>
</feature>
<evidence type="ECO:0000256" key="1">
    <source>
        <dbReference type="SAM" id="MobiDB-lite"/>
    </source>
</evidence>
<feature type="compositionally biased region" description="Basic and acidic residues" evidence="1">
    <location>
        <begin position="557"/>
        <end position="566"/>
    </location>
</feature>
<feature type="transmembrane region" description="Helical" evidence="2">
    <location>
        <begin position="298"/>
        <end position="322"/>
    </location>
</feature>
<feature type="compositionally biased region" description="Low complexity" evidence="1">
    <location>
        <begin position="478"/>
        <end position="489"/>
    </location>
</feature>
<evidence type="ECO:0000313" key="3">
    <source>
        <dbReference type="EMBL" id="PWC07851.1"/>
    </source>
</evidence>
<accession>A0A2U1TG41</accession>
<feature type="compositionally biased region" description="Low complexity" evidence="1">
    <location>
        <begin position="573"/>
        <end position="587"/>
    </location>
</feature>